<name>A0A9W6BZJ6_9CHLO</name>
<proteinExistence type="predicted"/>
<sequence>MEAQASARNANPVCLKIFDAPPSSQTMGRLLIKIEINPTSTFDQQLKKGAGWGDLPGDVIERIVSLLPANAIACTFRLISKATAALCRAQRATRLSQLVPHHAFIWRWGRPPEELHLTLAQRRQLLCLTARSGCLANLQVAFAAAACSLVSEIFDAAADAGHMDVCEWLADKKCPFCLEAIKAAAKAGHLDLVRWLMRKASSFLLSGKLAAAAWEAAASSGQRALCEGLLVDGLPVYKSAAFVAAHFGHADLTEWLLPQLRLSPECEAELLCAAAHGFSLAALRTLHDSRLGNRGNGNGYHDSVFVRALSMALHSPTPDWAAKVQWLQTKGVRPNPRIIAWRELLARGDAVARLEELRQTCPLRPLGTEFEQCVSHFASLGALTYLRGYGLRSVLDCALVRASEQGDLELLRGLLDLGCAVSDEAVLAAAKAGKLAVLRWLAEADEARQAGGEEALRRAMTGCWLMRAAALSGSLELVAWLREWGCPWNEFAFWSAAESGSTELIQWMHGQGCPMGADGEAYLRAGRNGDFATLCCLRRLGCPWDGRTLSSAVHDVWVEGSEGCGVRVLRWLVVRGCPVSWMDWQEAKARAMQRTDAEAAAVLAWVSRRAAGEGVDDEEEEEEDELGEYLRAQQREPQQREGKETEEGTEGGGKEGEGEAEEGDGQAAGGRGGSPHGASSGLLSPPATGSVVLPADIRPSMSLSQRVAAQGTGAGAFRGPAGAGVFRGPAGAGVFRGPAGMHRVLRYE</sequence>
<dbReference type="PANTHER" id="PTHR12393">
    <property type="entry name" value="SPHINGOMYELIN PHOSPHODIESTERASE RELATED"/>
    <property type="match status" value="1"/>
</dbReference>
<comment type="caution">
    <text evidence="2">The sequence shown here is derived from an EMBL/GenBank/DDBJ whole genome shotgun (WGS) entry which is preliminary data.</text>
</comment>
<organism evidence="2 3">
    <name type="scientific">Pleodorina starrii</name>
    <dbReference type="NCBI Taxonomy" id="330485"/>
    <lineage>
        <taxon>Eukaryota</taxon>
        <taxon>Viridiplantae</taxon>
        <taxon>Chlorophyta</taxon>
        <taxon>core chlorophytes</taxon>
        <taxon>Chlorophyceae</taxon>
        <taxon>CS clade</taxon>
        <taxon>Chlamydomonadales</taxon>
        <taxon>Volvocaceae</taxon>
        <taxon>Pleodorina</taxon>
    </lineage>
</organism>
<accession>A0A9W6BZJ6</accession>
<dbReference type="GO" id="GO:0004620">
    <property type="term" value="F:phospholipase activity"/>
    <property type="evidence" value="ECO:0007669"/>
    <property type="project" value="TreeGrafter"/>
</dbReference>
<reference evidence="2 3" key="1">
    <citation type="journal article" date="2023" name="Commun. Biol.">
        <title>Reorganization of the ancestral sex-determining regions during the evolution of trioecy in Pleodorina starrii.</title>
        <authorList>
            <person name="Takahashi K."/>
            <person name="Suzuki S."/>
            <person name="Kawai-Toyooka H."/>
            <person name="Yamamoto K."/>
            <person name="Hamaji T."/>
            <person name="Ootsuki R."/>
            <person name="Yamaguchi H."/>
            <person name="Kawachi M."/>
            <person name="Higashiyama T."/>
            <person name="Nozaki H."/>
        </authorList>
    </citation>
    <scope>NUCLEOTIDE SEQUENCE [LARGE SCALE GENOMIC DNA]</scope>
    <source>
        <strain evidence="2 3">NIES-4479</strain>
    </source>
</reference>
<feature type="compositionally biased region" description="Basic and acidic residues" evidence="1">
    <location>
        <begin position="633"/>
        <end position="657"/>
    </location>
</feature>
<evidence type="ECO:0000256" key="1">
    <source>
        <dbReference type="SAM" id="MobiDB-lite"/>
    </source>
</evidence>
<dbReference type="SUPFAM" id="SSF48403">
    <property type="entry name" value="Ankyrin repeat"/>
    <property type="match status" value="1"/>
</dbReference>
<gene>
    <name evidence="2" type="primary">PLEST011440</name>
    <name evidence="2" type="ORF">PLESTB_001724300</name>
</gene>
<dbReference type="Proteomes" id="UP001165080">
    <property type="component" value="Unassembled WGS sequence"/>
</dbReference>
<dbReference type="EMBL" id="BRXU01000042">
    <property type="protein sequence ID" value="GLC61157.1"/>
    <property type="molecule type" value="Genomic_DNA"/>
</dbReference>
<dbReference type="AlphaFoldDB" id="A0A9W6BZJ6"/>
<keyword evidence="3" id="KW-1185">Reference proteome</keyword>
<feature type="region of interest" description="Disordered" evidence="1">
    <location>
        <begin position="610"/>
        <end position="693"/>
    </location>
</feature>
<evidence type="ECO:0008006" key="4">
    <source>
        <dbReference type="Google" id="ProtNLM"/>
    </source>
</evidence>
<dbReference type="SUPFAM" id="SSF140860">
    <property type="entry name" value="Pseudo ankyrin repeat-like"/>
    <property type="match status" value="2"/>
</dbReference>
<feature type="compositionally biased region" description="Acidic residues" evidence="1">
    <location>
        <begin position="614"/>
        <end position="627"/>
    </location>
</feature>
<protein>
    <recommendedName>
        <fullName evidence="4">Ankyrin repeat domain-containing protein</fullName>
    </recommendedName>
</protein>
<dbReference type="PANTHER" id="PTHR12393:SF6">
    <property type="entry name" value="SPHINGOMYELIN PHOSPHODIESTERASE 2"/>
    <property type="match status" value="1"/>
</dbReference>
<dbReference type="InterPro" id="IPR036770">
    <property type="entry name" value="Ankyrin_rpt-contain_sf"/>
</dbReference>
<dbReference type="GO" id="GO:0030149">
    <property type="term" value="P:sphingolipid catabolic process"/>
    <property type="evidence" value="ECO:0007669"/>
    <property type="project" value="TreeGrafter"/>
</dbReference>
<dbReference type="GO" id="GO:0071944">
    <property type="term" value="C:cell periphery"/>
    <property type="evidence" value="ECO:0007669"/>
    <property type="project" value="TreeGrafter"/>
</dbReference>
<dbReference type="GO" id="GO:0046513">
    <property type="term" value="P:ceramide biosynthetic process"/>
    <property type="evidence" value="ECO:0007669"/>
    <property type="project" value="TreeGrafter"/>
</dbReference>
<dbReference type="Gene3D" id="1.25.40.20">
    <property type="entry name" value="Ankyrin repeat-containing domain"/>
    <property type="match status" value="2"/>
</dbReference>
<dbReference type="GO" id="GO:0016020">
    <property type="term" value="C:membrane"/>
    <property type="evidence" value="ECO:0007669"/>
    <property type="project" value="TreeGrafter"/>
</dbReference>
<dbReference type="GO" id="GO:0005783">
    <property type="term" value="C:endoplasmic reticulum"/>
    <property type="evidence" value="ECO:0007669"/>
    <property type="project" value="TreeGrafter"/>
</dbReference>
<evidence type="ECO:0000313" key="3">
    <source>
        <dbReference type="Proteomes" id="UP001165080"/>
    </source>
</evidence>
<evidence type="ECO:0000313" key="2">
    <source>
        <dbReference type="EMBL" id="GLC61157.1"/>
    </source>
</evidence>
<feature type="compositionally biased region" description="Gly residues" evidence="1">
    <location>
        <begin position="666"/>
        <end position="675"/>
    </location>
</feature>